<name>A0AAV5V811_9BILA</name>
<reference evidence="2" key="1">
    <citation type="submission" date="2023-10" db="EMBL/GenBank/DDBJ databases">
        <title>Genome assembly of Pristionchus species.</title>
        <authorList>
            <person name="Yoshida K."/>
            <person name="Sommer R.J."/>
        </authorList>
    </citation>
    <scope>NUCLEOTIDE SEQUENCE</scope>
    <source>
        <strain evidence="2">RS5133</strain>
    </source>
</reference>
<dbReference type="Pfam" id="PF07914">
    <property type="entry name" value="DUF1679"/>
    <property type="match status" value="1"/>
</dbReference>
<evidence type="ECO:0000313" key="2">
    <source>
        <dbReference type="EMBL" id="GMT14049.1"/>
    </source>
</evidence>
<feature type="domain" description="CHK kinase-like" evidence="1">
    <location>
        <begin position="117"/>
        <end position="296"/>
    </location>
</feature>
<dbReference type="InterPro" id="IPR052961">
    <property type="entry name" value="Oxido-Kinase-like_Enzymes"/>
</dbReference>
<evidence type="ECO:0000259" key="1">
    <source>
        <dbReference type="SMART" id="SM00587"/>
    </source>
</evidence>
<comment type="caution">
    <text evidence="2">The sequence shown here is derived from an EMBL/GenBank/DDBJ whole genome shotgun (WGS) entry which is preliminary data.</text>
</comment>
<proteinExistence type="predicted"/>
<dbReference type="InterPro" id="IPR015897">
    <property type="entry name" value="CHK_kinase-like"/>
</dbReference>
<dbReference type="SUPFAM" id="SSF56112">
    <property type="entry name" value="Protein kinase-like (PK-like)"/>
    <property type="match status" value="1"/>
</dbReference>
<dbReference type="Proteomes" id="UP001432322">
    <property type="component" value="Unassembled WGS sequence"/>
</dbReference>
<dbReference type="InterPro" id="IPR012877">
    <property type="entry name" value="Dhs-27"/>
</dbReference>
<dbReference type="PANTHER" id="PTHR23020">
    <property type="entry name" value="UNCHARACTERIZED NUCLEAR HORMONE RECEPTOR-RELATED"/>
    <property type="match status" value="1"/>
</dbReference>
<dbReference type="SMART" id="SM00587">
    <property type="entry name" value="CHK"/>
    <property type="match status" value="1"/>
</dbReference>
<feature type="non-terminal residue" evidence="2">
    <location>
        <position position="358"/>
    </location>
</feature>
<protein>
    <recommendedName>
        <fullName evidence="1">CHK kinase-like domain-containing protein</fullName>
    </recommendedName>
</protein>
<accession>A0AAV5V811</accession>
<dbReference type="EMBL" id="BTSY01000002">
    <property type="protein sequence ID" value="GMT14049.1"/>
    <property type="molecule type" value="Genomic_DNA"/>
</dbReference>
<evidence type="ECO:0000313" key="3">
    <source>
        <dbReference type="Proteomes" id="UP001432322"/>
    </source>
</evidence>
<dbReference type="Gene3D" id="3.90.1200.10">
    <property type="match status" value="1"/>
</dbReference>
<organism evidence="2 3">
    <name type="scientific">Pristionchus fissidentatus</name>
    <dbReference type="NCBI Taxonomy" id="1538716"/>
    <lineage>
        <taxon>Eukaryota</taxon>
        <taxon>Metazoa</taxon>
        <taxon>Ecdysozoa</taxon>
        <taxon>Nematoda</taxon>
        <taxon>Chromadorea</taxon>
        <taxon>Rhabditida</taxon>
        <taxon>Rhabditina</taxon>
        <taxon>Diplogasteromorpha</taxon>
        <taxon>Diplogasteroidea</taxon>
        <taxon>Neodiplogasteridae</taxon>
        <taxon>Pristionchus</taxon>
    </lineage>
</organism>
<dbReference type="InterPro" id="IPR011009">
    <property type="entry name" value="Kinase-like_dom_sf"/>
</dbReference>
<sequence length="358" mass="41306">MQLDKLTPELRELIVNVLKRNGIDVLSKDIIEFVRIGVNRGYKSAIHSFIFNGERKIAIKITDHEQCDVDSMLHNRELTFYQWLSGYMEEPHADHTDLSQLLKFYGGTKCDTEPGILILNDLSHRICEHPCYITGYGVDLIFRIVRQIAGYQSAYLSSDKETTIGRELMAYTLPAEMSVKKLGEVQWMSEEIRQTLTEWSQPENLFAIQTAISEDVEGITPTLVHSDMWPGNMIFEEREEVIDLLAILDWQCFKIGNPLTDVASLLGECLTAEDRREHTEAILRYYVDEMSKRSHRFKRRFEMTYEKAAELLSSALRWPCVQLMYAVVLVPTDDIKDEGQTIGRLSIRLNELLSDVME</sequence>
<gene>
    <name evidence="2" type="ORF">PFISCL1PPCAC_5346</name>
</gene>
<keyword evidence="3" id="KW-1185">Reference proteome</keyword>
<dbReference type="PANTHER" id="PTHR23020:SF20">
    <property type="entry name" value="CHK KINASE-LIKE DOMAIN-CONTAINING PROTEIN"/>
    <property type="match status" value="1"/>
</dbReference>
<dbReference type="AlphaFoldDB" id="A0AAV5V811"/>